<dbReference type="InterPro" id="IPR000222">
    <property type="entry name" value="PP2C_BS"/>
</dbReference>
<keyword evidence="3 4" id="KW-0904">Protein phosphatase</keyword>
<dbReference type="InterPro" id="IPR001932">
    <property type="entry name" value="PPM-type_phosphatase-like_dom"/>
</dbReference>
<sequence>MLISRSYIFISQKIFQINTKLLSSKASKLSAYEVNQVLTANEYTREFDRGPVKSFDTNQLGSNNPIEDSRSAALLNHDSSLLVGVFDGHGGPACSQVVSKRIMRYIAASFLPKKILEEQIKNKAKSDSFAACLHDRLEFVEEVKDIYEDSFLKYVNEMIIDAEHDKYDLKKKIENAFLKLDNSLSEEALNYDSKRTMAVALSGTCAILAHFKNNDLHIASSGDCVAVLGSYSENGEWIAKKMTDEHNADNIHEVRRITSEHPDVEKDTVIKSERLLGQLAPLRALGDFRFKWSKKILEEIVVPTYGTHSIPSHYHTPPYLSACPEIVHHTLKPSDKFLILASDGLWEIMTPMQVVRLIGEHMSGKAFLQPLKLPKRKLTIGDIDEMLDQRAQGLLTQPHDRNAATHLIRNALGGTEYGISDDKLSHMLSLPQEIVRLFRDDITIIIVYFNSNYIRTRPTKEK</sequence>
<gene>
    <name evidence="6" type="primary">CSON007378</name>
</gene>
<dbReference type="VEuPathDB" id="VectorBase:CSON007378"/>
<evidence type="ECO:0000259" key="5">
    <source>
        <dbReference type="PROSITE" id="PS51746"/>
    </source>
</evidence>
<dbReference type="EMBL" id="UFQT01000027">
    <property type="protein sequence ID" value="SSX18140.1"/>
    <property type="molecule type" value="Genomic_DNA"/>
</dbReference>
<name>A0A336JYJ4_CULSO</name>
<dbReference type="PROSITE" id="PS01032">
    <property type="entry name" value="PPM_1"/>
    <property type="match status" value="1"/>
</dbReference>
<evidence type="ECO:0000256" key="2">
    <source>
        <dbReference type="ARBA" id="ARBA00022801"/>
    </source>
</evidence>
<comment type="similarity">
    <text evidence="4">Belongs to the PP2C family.</text>
</comment>
<feature type="domain" description="PPM-type phosphatase" evidence="5">
    <location>
        <begin position="52"/>
        <end position="449"/>
    </location>
</feature>
<dbReference type="PROSITE" id="PS51746">
    <property type="entry name" value="PPM_2"/>
    <property type="match status" value="1"/>
</dbReference>
<dbReference type="EMBL" id="UFQS01000027">
    <property type="protein sequence ID" value="SSW97754.1"/>
    <property type="molecule type" value="Genomic_DNA"/>
</dbReference>
<organism evidence="6">
    <name type="scientific">Culicoides sonorensis</name>
    <name type="common">Biting midge</name>
    <dbReference type="NCBI Taxonomy" id="179676"/>
    <lineage>
        <taxon>Eukaryota</taxon>
        <taxon>Metazoa</taxon>
        <taxon>Ecdysozoa</taxon>
        <taxon>Arthropoda</taxon>
        <taxon>Hexapoda</taxon>
        <taxon>Insecta</taxon>
        <taxon>Pterygota</taxon>
        <taxon>Neoptera</taxon>
        <taxon>Endopterygota</taxon>
        <taxon>Diptera</taxon>
        <taxon>Nematocera</taxon>
        <taxon>Chironomoidea</taxon>
        <taxon>Ceratopogonidae</taxon>
        <taxon>Ceratopogoninae</taxon>
        <taxon>Culicoides</taxon>
        <taxon>Monoculicoides</taxon>
    </lineage>
</organism>
<dbReference type="OMA" id="GEQAMAP"/>
<reference evidence="7" key="2">
    <citation type="submission" date="2018-07" db="EMBL/GenBank/DDBJ databases">
        <authorList>
            <person name="Quirk P.G."/>
            <person name="Krulwich T.A."/>
        </authorList>
    </citation>
    <scope>NUCLEOTIDE SEQUENCE</scope>
</reference>
<evidence type="ECO:0000313" key="6">
    <source>
        <dbReference type="EMBL" id="SSW97754.1"/>
    </source>
</evidence>
<evidence type="ECO:0000256" key="4">
    <source>
        <dbReference type="RuleBase" id="RU003465"/>
    </source>
</evidence>
<dbReference type="GO" id="GO:0005739">
    <property type="term" value="C:mitochondrion"/>
    <property type="evidence" value="ECO:0007669"/>
    <property type="project" value="TreeGrafter"/>
</dbReference>
<evidence type="ECO:0000256" key="3">
    <source>
        <dbReference type="ARBA" id="ARBA00022912"/>
    </source>
</evidence>
<dbReference type="InterPro" id="IPR015655">
    <property type="entry name" value="PP2C"/>
</dbReference>
<dbReference type="GO" id="GO:0004741">
    <property type="term" value="F:[pyruvate dehydrogenase (acetyl-transferring)]-phosphatase activity"/>
    <property type="evidence" value="ECO:0007669"/>
    <property type="project" value="TreeGrafter"/>
</dbReference>
<dbReference type="Pfam" id="PF00481">
    <property type="entry name" value="PP2C"/>
    <property type="match status" value="1"/>
</dbReference>
<dbReference type="PANTHER" id="PTHR13832">
    <property type="entry name" value="PROTEIN PHOSPHATASE 2C"/>
    <property type="match status" value="1"/>
</dbReference>
<keyword evidence="2 4" id="KW-0378">Hydrolase</keyword>
<evidence type="ECO:0000313" key="7">
    <source>
        <dbReference type="EMBL" id="SSX18140.1"/>
    </source>
</evidence>
<accession>A0A336JYJ4</accession>
<dbReference type="PANTHER" id="PTHR13832:SF792">
    <property type="entry name" value="GM14286P"/>
    <property type="match status" value="1"/>
</dbReference>
<dbReference type="InterPro" id="IPR036457">
    <property type="entry name" value="PPM-type-like_dom_sf"/>
</dbReference>
<dbReference type="SMART" id="SM00332">
    <property type="entry name" value="PP2Cc"/>
    <property type="match status" value="1"/>
</dbReference>
<reference evidence="6" key="1">
    <citation type="submission" date="2018-04" db="EMBL/GenBank/DDBJ databases">
        <authorList>
            <person name="Go L.Y."/>
            <person name="Mitchell J.A."/>
        </authorList>
    </citation>
    <scope>NUCLEOTIDE SEQUENCE</scope>
    <source>
        <tissue evidence="6">Whole organism</tissue>
    </source>
</reference>
<evidence type="ECO:0000256" key="1">
    <source>
        <dbReference type="ARBA" id="ARBA00022723"/>
    </source>
</evidence>
<dbReference type="GO" id="GO:0046872">
    <property type="term" value="F:metal ion binding"/>
    <property type="evidence" value="ECO:0007669"/>
    <property type="project" value="UniProtKB-KW"/>
</dbReference>
<dbReference type="CDD" id="cd00143">
    <property type="entry name" value="PP2Cc"/>
    <property type="match status" value="1"/>
</dbReference>
<proteinExistence type="inferred from homology"/>
<dbReference type="SUPFAM" id="SSF81606">
    <property type="entry name" value="PP2C-like"/>
    <property type="match status" value="1"/>
</dbReference>
<dbReference type="AlphaFoldDB" id="A0A336JYJ4"/>
<protein>
    <submittedName>
        <fullName evidence="6">CSON007378 protein</fullName>
    </submittedName>
</protein>
<keyword evidence="1" id="KW-0479">Metal-binding</keyword>
<dbReference type="Gene3D" id="3.60.40.10">
    <property type="entry name" value="PPM-type phosphatase domain"/>
    <property type="match status" value="1"/>
</dbReference>